<proteinExistence type="predicted"/>
<name>A0A5B2VC89_9HYPH</name>
<dbReference type="OrthoDB" id="7917233at2"/>
<accession>A0A5B2VC89</accession>
<reference evidence="3 4" key="1">
    <citation type="submission" date="2019-09" db="EMBL/GenBank/DDBJ databases">
        <title>Salinarimonas rosea gen. nov., sp. nov., a new member of the a-2 subgroup of the Proteobacteria.</title>
        <authorList>
            <person name="Liu J."/>
        </authorList>
    </citation>
    <scope>NUCLEOTIDE SEQUENCE [LARGE SCALE GENOMIC DNA]</scope>
    <source>
        <strain evidence="3 4">BN140002</strain>
    </source>
</reference>
<keyword evidence="2" id="KW-1133">Transmembrane helix</keyword>
<evidence type="ECO:0000313" key="3">
    <source>
        <dbReference type="EMBL" id="KAA2235717.1"/>
    </source>
</evidence>
<keyword evidence="4" id="KW-1185">Reference proteome</keyword>
<reference evidence="3 4" key="2">
    <citation type="submission" date="2019-09" db="EMBL/GenBank/DDBJ databases">
        <authorList>
            <person name="Jin C."/>
        </authorList>
    </citation>
    <scope>NUCLEOTIDE SEQUENCE [LARGE SCALE GENOMIC DNA]</scope>
    <source>
        <strain evidence="3 4">BN140002</strain>
    </source>
</reference>
<sequence>MAVEDDAARQGRTGRPVLWVLVGSLILLGVAGAGLMSWIGGGENRTPTQAASESAVGAPSATGSTSSRTPSANPAYPAPTETKDVNKPGATQQNR</sequence>
<organism evidence="3 4">
    <name type="scientific">Salinarimonas soli</name>
    <dbReference type="NCBI Taxonomy" id="1638099"/>
    <lineage>
        <taxon>Bacteria</taxon>
        <taxon>Pseudomonadati</taxon>
        <taxon>Pseudomonadota</taxon>
        <taxon>Alphaproteobacteria</taxon>
        <taxon>Hyphomicrobiales</taxon>
        <taxon>Salinarimonadaceae</taxon>
        <taxon>Salinarimonas</taxon>
    </lineage>
</organism>
<dbReference type="AlphaFoldDB" id="A0A5B2VC89"/>
<gene>
    <name evidence="3" type="ORF">F0L46_17985</name>
</gene>
<keyword evidence="2" id="KW-0812">Transmembrane</keyword>
<keyword evidence="2" id="KW-0472">Membrane</keyword>
<feature type="region of interest" description="Disordered" evidence="1">
    <location>
        <begin position="39"/>
        <end position="95"/>
    </location>
</feature>
<comment type="caution">
    <text evidence="3">The sequence shown here is derived from an EMBL/GenBank/DDBJ whole genome shotgun (WGS) entry which is preliminary data.</text>
</comment>
<dbReference type="Proteomes" id="UP000323142">
    <property type="component" value="Unassembled WGS sequence"/>
</dbReference>
<evidence type="ECO:0000256" key="2">
    <source>
        <dbReference type="SAM" id="Phobius"/>
    </source>
</evidence>
<dbReference type="RefSeq" id="WP_149820079.1">
    <property type="nucleotide sequence ID" value="NZ_VUOA01000033.1"/>
</dbReference>
<evidence type="ECO:0000313" key="4">
    <source>
        <dbReference type="Proteomes" id="UP000323142"/>
    </source>
</evidence>
<protein>
    <submittedName>
        <fullName evidence="3">Uncharacterized protein</fullName>
    </submittedName>
</protein>
<feature type="transmembrane region" description="Helical" evidence="2">
    <location>
        <begin position="17"/>
        <end position="39"/>
    </location>
</feature>
<dbReference type="EMBL" id="VUOA01000033">
    <property type="protein sequence ID" value="KAA2235717.1"/>
    <property type="molecule type" value="Genomic_DNA"/>
</dbReference>
<feature type="compositionally biased region" description="Polar residues" evidence="1">
    <location>
        <begin position="61"/>
        <end position="72"/>
    </location>
</feature>
<evidence type="ECO:0000256" key="1">
    <source>
        <dbReference type="SAM" id="MobiDB-lite"/>
    </source>
</evidence>